<evidence type="ECO:0000256" key="4">
    <source>
        <dbReference type="ARBA" id="ARBA00023163"/>
    </source>
</evidence>
<evidence type="ECO:0000313" key="7">
    <source>
        <dbReference type="Proteomes" id="UP000664601"/>
    </source>
</evidence>
<dbReference type="SUPFAM" id="SSF53822">
    <property type="entry name" value="Periplasmic binding protein-like I"/>
    <property type="match status" value="1"/>
</dbReference>
<keyword evidence="4" id="KW-0804">Transcription</keyword>
<dbReference type="SUPFAM" id="SSF47413">
    <property type="entry name" value="lambda repressor-like DNA-binding domains"/>
    <property type="match status" value="1"/>
</dbReference>
<dbReference type="InterPro" id="IPR000843">
    <property type="entry name" value="HTH_LacI"/>
</dbReference>
<organism evidence="6 7">
    <name type="scientific">Candidatus Enterococcus moelleringii</name>
    <dbReference type="NCBI Taxonomy" id="2815325"/>
    <lineage>
        <taxon>Bacteria</taxon>
        <taxon>Bacillati</taxon>
        <taxon>Bacillota</taxon>
        <taxon>Bacilli</taxon>
        <taxon>Lactobacillales</taxon>
        <taxon>Enterococcaceae</taxon>
        <taxon>Enterococcus</taxon>
    </lineage>
</organism>
<dbReference type="PROSITE" id="PS00356">
    <property type="entry name" value="HTH_LACI_1"/>
    <property type="match status" value="1"/>
</dbReference>
<keyword evidence="2" id="KW-0805">Transcription regulation</keyword>
<sequence length="334" mass="37746">MKNISIKEIAKLSGVSTATVSRVINNNGRFSEETRQKVLRVMEETGYQMNYSAKTLRMNKSFSIGILVPDITNYFFANVVEKIETILFDQGYSTIICNTGRNVEKEAAYLSMLEGKMIDGLIIISGADEFEFQVQNDKKTIPYICIDREPKEKNKTVFVSSNHYQGAFEAAEHLLQQGVKHPIIVMHQRNSSSAKERLDGFKDALKKNNYSFNPDKHRLDFNLDSSHDKKSLQEFLQQQNDVDGLFAINDDIALNILDYLREFEVAVPAQMKVIGFDNVPAGQHSAPRLTSINQDTQKIAEMATSSLIKLIDGNKEIQGEISLVPVQLIRREST</sequence>
<dbReference type="Pfam" id="PF13377">
    <property type="entry name" value="Peripla_BP_3"/>
    <property type="match status" value="1"/>
</dbReference>
<evidence type="ECO:0000256" key="1">
    <source>
        <dbReference type="ARBA" id="ARBA00022491"/>
    </source>
</evidence>
<gene>
    <name evidence="6" type="ORF">JZO70_08850</name>
</gene>
<dbReference type="PANTHER" id="PTHR30146">
    <property type="entry name" value="LACI-RELATED TRANSCRIPTIONAL REPRESSOR"/>
    <property type="match status" value="1"/>
</dbReference>
<dbReference type="GO" id="GO:0003677">
    <property type="term" value="F:DNA binding"/>
    <property type="evidence" value="ECO:0007669"/>
    <property type="project" value="UniProtKB-KW"/>
</dbReference>
<dbReference type="Gene3D" id="3.40.50.2300">
    <property type="match status" value="2"/>
</dbReference>
<dbReference type="SMART" id="SM00354">
    <property type="entry name" value="HTH_LACI"/>
    <property type="match status" value="1"/>
</dbReference>
<accession>A0ABS3L9G6</accession>
<dbReference type="PANTHER" id="PTHR30146:SF95">
    <property type="entry name" value="RIBOSE OPERON REPRESSOR"/>
    <property type="match status" value="1"/>
</dbReference>
<dbReference type="PROSITE" id="PS50932">
    <property type="entry name" value="HTH_LACI_2"/>
    <property type="match status" value="1"/>
</dbReference>
<dbReference type="CDD" id="cd01392">
    <property type="entry name" value="HTH_LacI"/>
    <property type="match status" value="1"/>
</dbReference>
<comment type="caution">
    <text evidence="6">The sequence shown here is derived from an EMBL/GenBank/DDBJ whole genome shotgun (WGS) entry which is preliminary data.</text>
</comment>
<dbReference type="InterPro" id="IPR046335">
    <property type="entry name" value="LacI/GalR-like_sensor"/>
</dbReference>
<dbReference type="RefSeq" id="WP_207673195.1">
    <property type="nucleotide sequence ID" value="NZ_JAFREM010000013.1"/>
</dbReference>
<proteinExistence type="predicted"/>
<dbReference type="InterPro" id="IPR010982">
    <property type="entry name" value="Lambda_DNA-bd_dom_sf"/>
</dbReference>
<keyword evidence="7" id="KW-1185">Reference proteome</keyword>
<dbReference type="Proteomes" id="UP000664601">
    <property type="component" value="Unassembled WGS sequence"/>
</dbReference>
<reference evidence="6 7" key="1">
    <citation type="submission" date="2021-03" db="EMBL/GenBank/DDBJ databases">
        <title>Enterococcal diversity collection.</title>
        <authorList>
            <person name="Gilmore M.S."/>
            <person name="Schwartzman J."/>
            <person name="Van Tyne D."/>
            <person name="Martin M."/>
            <person name="Earl A.M."/>
            <person name="Manson A.L."/>
            <person name="Straub T."/>
            <person name="Salamzade R."/>
            <person name="Saavedra J."/>
            <person name="Lebreton F."/>
            <person name="Prichula J."/>
            <person name="Schaufler K."/>
            <person name="Gaca A."/>
            <person name="Sgardioli B."/>
            <person name="Wagenaar J."/>
            <person name="Strong T."/>
        </authorList>
    </citation>
    <scope>NUCLEOTIDE SEQUENCE [LARGE SCALE GENOMIC DNA]</scope>
    <source>
        <strain evidence="6 7">669A</strain>
    </source>
</reference>
<dbReference type="Pfam" id="PF00356">
    <property type="entry name" value="LacI"/>
    <property type="match status" value="1"/>
</dbReference>
<dbReference type="InterPro" id="IPR028082">
    <property type="entry name" value="Peripla_BP_I"/>
</dbReference>
<dbReference type="EMBL" id="JAFREM010000013">
    <property type="protein sequence ID" value="MBO1306266.1"/>
    <property type="molecule type" value="Genomic_DNA"/>
</dbReference>
<feature type="domain" description="HTH lacI-type" evidence="5">
    <location>
        <begin position="4"/>
        <end position="58"/>
    </location>
</feature>
<keyword evidence="3 6" id="KW-0238">DNA-binding</keyword>
<name>A0ABS3L9G6_9ENTE</name>
<keyword evidence="1" id="KW-0678">Repressor</keyword>
<evidence type="ECO:0000259" key="5">
    <source>
        <dbReference type="PROSITE" id="PS50932"/>
    </source>
</evidence>
<evidence type="ECO:0000256" key="2">
    <source>
        <dbReference type="ARBA" id="ARBA00023015"/>
    </source>
</evidence>
<protein>
    <submittedName>
        <fullName evidence="6">LacI family DNA-binding transcriptional regulator</fullName>
    </submittedName>
</protein>
<evidence type="ECO:0000256" key="3">
    <source>
        <dbReference type="ARBA" id="ARBA00023125"/>
    </source>
</evidence>
<evidence type="ECO:0000313" key="6">
    <source>
        <dbReference type="EMBL" id="MBO1306266.1"/>
    </source>
</evidence>
<dbReference type="CDD" id="cd06291">
    <property type="entry name" value="PBP1_Qymf-like"/>
    <property type="match status" value="1"/>
</dbReference>
<dbReference type="Gene3D" id="1.10.260.40">
    <property type="entry name" value="lambda repressor-like DNA-binding domains"/>
    <property type="match status" value="1"/>
</dbReference>
<dbReference type="PRINTS" id="PR00036">
    <property type="entry name" value="HTHLACI"/>
</dbReference>